<feature type="domain" description="Phospholipid/glycerol acyltransferase" evidence="7">
    <location>
        <begin position="76"/>
        <end position="195"/>
    </location>
</feature>
<keyword evidence="9" id="KW-1185">Reference proteome</keyword>
<name>A0A4Q0NVT7_9FLAO</name>
<organism evidence="8 9">
    <name type="scientific">Leeuwenhoekiella aestuarii</name>
    <dbReference type="NCBI Taxonomy" id="2249426"/>
    <lineage>
        <taxon>Bacteria</taxon>
        <taxon>Pseudomonadati</taxon>
        <taxon>Bacteroidota</taxon>
        <taxon>Flavobacteriia</taxon>
        <taxon>Flavobacteriales</taxon>
        <taxon>Flavobacteriaceae</taxon>
        <taxon>Leeuwenhoekiella</taxon>
    </lineage>
</organism>
<keyword evidence="6" id="KW-1133">Transmembrane helix</keyword>
<evidence type="ECO:0000256" key="2">
    <source>
        <dbReference type="ARBA" id="ARBA00022516"/>
    </source>
</evidence>
<dbReference type="AlphaFoldDB" id="A0A4Q0NVT7"/>
<dbReference type="RefSeq" id="WP_128761765.1">
    <property type="nucleotide sequence ID" value="NZ_QOVI01000004.1"/>
</dbReference>
<keyword evidence="2" id="KW-0444">Lipid biosynthesis</keyword>
<keyword evidence="6" id="KW-0812">Transmembrane</keyword>
<proteinExistence type="predicted"/>
<comment type="pathway">
    <text evidence="1">Lipid metabolism.</text>
</comment>
<evidence type="ECO:0000256" key="5">
    <source>
        <dbReference type="ARBA" id="ARBA00023315"/>
    </source>
</evidence>
<evidence type="ECO:0000256" key="3">
    <source>
        <dbReference type="ARBA" id="ARBA00022679"/>
    </source>
</evidence>
<evidence type="ECO:0000256" key="1">
    <source>
        <dbReference type="ARBA" id="ARBA00005189"/>
    </source>
</evidence>
<gene>
    <name evidence="8" type="ORF">DSM04_104473</name>
</gene>
<keyword evidence="3 8" id="KW-0808">Transferase</keyword>
<dbReference type="Proteomes" id="UP000289821">
    <property type="component" value="Unassembled WGS sequence"/>
</dbReference>
<dbReference type="SUPFAM" id="SSF69593">
    <property type="entry name" value="Glycerol-3-phosphate (1)-acyltransferase"/>
    <property type="match status" value="1"/>
</dbReference>
<dbReference type="EMBL" id="QOVI01000004">
    <property type="protein sequence ID" value="RXG14364.1"/>
    <property type="molecule type" value="Genomic_DNA"/>
</dbReference>
<accession>A0A4Q0NVT7</accession>
<evidence type="ECO:0000313" key="9">
    <source>
        <dbReference type="Proteomes" id="UP000289821"/>
    </source>
</evidence>
<evidence type="ECO:0000313" key="8">
    <source>
        <dbReference type="EMBL" id="RXG14364.1"/>
    </source>
</evidence>
<dbReference type="InterPro" id="IPR002123">
    <property type="entry name" value="Plipid/glycerol_acylTrfase"/>
</dbReference>
<keyword evidence="6" id="KW-0472">Membrane</keyword>
<keyword evidence="4" id="KW-0443">Lipid metabolism</keyword>
<reference evidence="8 9" key="1">
    <citation type="submission" date="2018-07" db="EMBL/GenBank/DDBJ databases">
        <title>Leeuwenhoekiella genomics.</title>
        <authorList>
            <person name="Tahon G."/>
            <person name="Willems A."/>
        </authorList>
    </citation>
    <scope>NUCLEOTIDE SEQUENCE [LARGE SCALE GENOMIC DNA]</scope>
    <source>
        <strain evidence="8 9">R-50232</strain>
    </source>
</reference>
<evidence type="ECO:0000256" key="4">
    <source>
        <dbReference type="ARBA" id="ARBA00023098"/>
    </source>
</evidence>
<evidence type="ECO:0000256" key="6">
    <source>
        <dbReference type="SAM" id="Phobius"/>
    </source>
</evidence>
<comment type="caution">
    <text evidence="8">The sequence shown here is derived from an EMBL/GenBank/DDBJ whole genome shotgun (WGS) entry which is preliminary data.</text>
</comment>
<keyword evidence="5 8" id="KW-0012">Acyltransferase</keyword>
<dbReference type="SMART" id="SM00563">
    <property type="entry name" value="PlsC"/>
    <property type="match status" value="1"/>
</dbReference>
<sequence>MRKFFAYPLSVIFYLAFGLTIVIFHPVQWVCYNWFGYQAHKKSVDYLNFTIMRCLNLLGTRFTFNNPYKIARDQPIIIVANHQGQWDIPSIIWHMRRLHPKFISKIELGKGIPSISYNLRKGGSALIDRKDKRQSIMAIRDLTKTLNKTNRSVVIFPEGTRSKDGVPKDFATGGLITLFKFMPDAIVVPVTIHNSWKLMRWGGFPQDIGVHVSHTVHEPIKVAGKNPEELVKQVQDSVLADFPEVRTHKSRSNSL</sequence>
<dbReference type="CDD" id="cd07989">
    <property type="entry name" value="LPLAT_AGPAT-like"/>
    <property type="match status" value="1"/>
</dbReference>
<dbReference type="PANTHER" id="PTHR10434">
    <property type="entry name" value="1-ACYL-SN-GLYCEROL-3-PHOSPHATE ACYLTRANSFERASE"/>
    <property type="match status" value="1"/>
</dbReference>
<dbReference type="Pfam" id="PF01553">
    <property type="entry name" value="Acyltransferase"/>
    <property type="match status" value="1"/>
</dbReference>
<dbReference type="GO" id="GO:0003841">
    <property type="term" value="F:1-acylglycerol-3-phosphate O-acyltransferase activity"/>
    <property type="evidence" value="ECO:0007669"/>
    <property type="project" value="TreeGrafter"/>
</dbReference>
<evidence type="ECO:0000259" key="7">
    <source>
        <dbReference type="SMART" id="SM00563"/>
    </source>
</evidence>
<dbReference type="GO" id="GO:0006654">
    <property type="term" value="P:phosphatidic acid biosynthetic process"/>
    <property type="evidence" value="ECO:0007669"/>
    <property type="project" value="TreeGrafter"/>
</dbReference>
<protein>
    <submittedName>
        <fullName evidence="8">1-acyl-sn-glycerol-3-phosphate acyltransferase</fullName>
    </submittedName>
</protein>
<feature type="transmembrane region" description="Helical" evidence="6">
    <location>
        <begin position="12"/>
        <end position="35"/>
    </location>
</feature>
<dbReference type="PANTHER" id="PTHR10434:SF64">
    <property type="entry name" value="1-ACYL-SN-GLYCEROL-3-PHOSPHATE ACYLTRANSFERASE-RELATED"/>
    <property type="match status" value="1"/>
</dbReference>